<dbReference type="PANTHER" id="PTHR39441">
    <property type="entry name" value="DUF2252 DOMAIN-CONTAINING PROTEIN"/>
    <property type="match status" value="1"/>
</dbReference>
<dbReference type="Proteomes" id="UP000008710">
    <property type="component" value="Chromosome"/>
</dbReference>
<dbReference type="eggNOG" id="COG4320">
    <property type="taxonomic scope" value="Bacteria"/>
</dbReference>
<evidence type="ECO:0000256" key="1">
    <source>
        <dbReference type="SAM" id="MobiDB-lite"/>
    </source>
</evidence>
<accession>Q0S793</accession>
<dbReference type="Pfam" id="PF10009">
    <property type="entry name" value="DUF2252"/>
    <property type="match status" value="1"/>
</dbReference>
<name>Q0S793_RHOJR</name>
<dbReference type="EMBL" id="CP000431">
    <property type="protein sequence ID" value="ABG96593.1"/>
    <property type="molecule type" value="Genomic_DNA"/>
</dbReference>
<protein>
    <recommendedName>
        <fullName evidence="4">DUF2252 domain-containing protein</fullName>
    </recommendedName>
</protein>
<feature type="compositionally biased region" description="Basic and acidic residues" evidence="1">
    <location>
        <begin position="30"/>
        <end position="55"/>
    </location>
</feature>
<evidence type="ECO:0000313" key="3">
    <source>
        <dbReference type="Proteomes" id="UP000008710"/>
    </source>
</evidence>
<dbReference type="HOGENOM" id="CLU_032121_0_0_11"/>
<organism evidence="2 3">
    <name type="scientific">Rhodococcus jostii (strain RHA1)</name>
    <dbReference type="NCBI Taxonomy" id="101510"/>
    <lineage>
        <taxon>Bacteria</taxon>
        <taxon>Bacillati</taxon>
        <taxon>Actinomycetota</taxon>
        <taxon>Actinomycetes</taxon>
        <taxon>Mycobacteriales</taxon>
        <taxon>Nocardiaceae</taxon>
        <taxon>Rhodococcus</taxon>
    </lineage>
</organism>
<reference evidence="3" key="1">
    <citation type="journal article" date="2006" name="Proc. Natl. Acad. Sci. U.S.A.">
        <title>The complete genome of Rhodococcus sp. RHA1 provides insights into a catabolic powerhouse.</title>
        <authorList>
            <person name="McLeod M.P."/>
            <person name="Warren R.L."/>
            <person name="Hsiao W.W.L."/>
            <person name="Araki N."/>
            <person name="Myhre M."/>
            <person name="Fernandes C."/>
            <person name="Miyazawa D."/>
            <person name="Wong W."/>
            <person name="Lillquist A.L."/>
            <person name="Wang D."/>
            <person name="Dosanjh M."/>
            <person name="Hara H."/>
            <person name="Petrescu A."/>
            <person name="Morin R.D."/>
            <person name="Yang G."/>
            <person name="Stott J.M."/>
            <person name="Schein J.E."/>
            <person name="Shin H."/>
            <person name="Smailus D."/>
            <person name="Siddiqui A.S."/>
            <person name="Marra M.A."/>
            <person name="Jones S.J.M."/>
            <person name="Holt R."/>
            <person name="Brinkman F.S.L."/>
            <person name="Miyauchi K."/>
            <person name="Fukuda M."/>
            <person name="Davies J.E."/>
            <person name="Mohn W.W."/>
            <person name="Eltis L.D."/>
        </authorList>
    </citation>
    <scope>NUCLEOTIDE SEQUENCE [LARGE SCALE GENOMIC DNA]</scope>
    <source>
        <strain evidence="3">RHA1</strain>
    </source>
</reference>
<dbReference type="AlphaFoldDB" id="Q0S793"/>
<dbReference type="PANTHER" id="PTHR39441:SF1">
    <property type="entry name" value="DUF2252 DOMAIN-CONTAINING PROTEIN"/>
    <property type="match status" value="1"/>
</dbReference>
<dbReference type="InterPro" id="IPR018721">
    <property type="entry name" value="DUF2252"/>
</dbReference>
<evidence type="ECO:0000313" key="2">
    <source>
        <dbReference type="EMBL" id="ABG96593.1"/>
    </source>
</evidence>
<gene>
    <name evidence="2" type="ordered locus">RHA1_ro04808</name>
</gene>
<evidence type="ECO:0008006" key="4">
    <source>
        <dbReference type="Google" id="ProtNLM"/>
    </source>
</evidence>
<feature type="region of interest" description="Disordered" evidence="1">
    <location>
        <begin position="1"/>
        <end position="72"/>
    </location>
</feature>
<sequence length="497" mass="54875">MGNRQAISRRSRKADSHVRGIYGGPMTNSAEHDERVAHPSRAERAQRGTAARRDTPPSALAEHGMADRRDPVGLLEKQATERVAELVPIRYGRMAATAFAFYRGGAAIMADDLSHSPTTGLRTQLCGDAHLSNFGIFATPERLLAFDVNDFDETHPGPFEWDVKRLVSSLAIAARENGFSGRKSRKIARACAAEYRETIARQAQLGNLAVWYSHIEPTAELVELRDELDKSQKKRARTALEKARRRDSVQALSKLTAVVDGERRIISNPPLLVPAEELYAGDDLDSVYRDLRHRLGVYAQSLRWDHRVLYDQFRMVQIARKVVGVGSVGTRTWIILMLGADDDDPLFLQVKEAGPSVLSRYVDGPSFATEGERVVSGQRLMQAASDIFLGWERGAGPDGVERDFYVRQLRDGKGSAVVESQTPTVMMLYGRLCARALAYAHARAGDRIAIAAYLGDDTEFDHAMEEFAETYADQNTRDHAALLEAVAGGRIVAATGL</sequence>
<dbReference type="KEGG" id="rha:RHA1_ro04808"/>
<proteinExistence type="predicted"/>